<dbReference type="EMBL" id="CP038150">
    <property type="protein sequence ID" value="QBR01740.1"/>
    <property type="molecule type" value="Genomic_DNA"/>
</dbReference>
<protein>
    <submittedName>
        <fullName evidence="2">Uncharacterized protein</fullName>
    </submittedName>
</protein>
<feature type="transmembrane region" description="Helical" evidence="1">
    <location>
        <begin position="30"/>
        <end position="53"/>
    </location>
</feature>
<organism evidence="2 3">
    <name type="scientific">Paraburkholderia pallida</name>
    <dbReference type="NCBI Taxonomy" id="2547399"/>
    <lineage>
        <taxon>Bacteria</taxon>
        <taxon>Pseudomonadati</taxon>
        <taxon>Pseudomonadota</taxon>
        <taxon>Betaproteobacteria</taxon>
        <taxon>Burkholderiales</taxon>
        <taxon>Burkholderiaceae</taxon>
        <taxon>Paraburkholderia</taxon>
    </lineage>
</organism>
<feature type="transmembrane region" description="Helical" evidence="1">
    <location>
        <begin position="59"/>
        <end position="81"/>
    </location>
</feature>
<keyword evidence="1" id="KW-1133">Transmembrane helix</keyword>
<keyword evidence="1" id="KW-0812">Transmembrane</keyword>
<dbReference type="AlphaFoldDB" id="A0A4P7D4G0"/>
<evidence type="ECO:0000313" key="3">
    <source>
        <dbReference type="Proteomes" id="UP000295727"/>
    </source>
</evidence>
<reference evidence="2 3" key="1">
    <citation type="submission" date="2019-03" db="EMBL/GenBank/DDBJ databases">
        <title>Paraburkholderia sp. 7MH5, isolated from subtropical forest soil.</title>
        <authorList>
            <person name="Gao Z.-H."/>
            <person name="Qiu L.-H."/>
        </authorList>
    </citation>
    <scope>NUCLEOTIDE SEQUENCE [LARGE SCALE GENOMIC DNA]</scope>
    <source>
        <strain evidence="2 3">7MH5</strain>
    </source>
</reference>
<dbReference type="RefSeq" id="WP_134756699.1">
    <property type="nucleotide sequence ID" value="NZ_CP038150.1"/>
</dbReference>
<name>A0A4P7D4G0_9BURK</name>
<dbReference type="KEGG" id="ppai:E1956_31785"/>
<evidence type="ECO:0000313" key="2">
    <source>
        <dbReference type="EMBL" id="QBR01740.1"/>
    </source>
</evidence>
<sequence length="135" mass="15048">MHEPERDANNPDPLSEAERARLKTLMRSRAWLKIVIFTICVDQVLTAVFTYVGQMIDPAMAGIESLVFSCLTCVFVSNWLVSDARAAWDNAKKHGHVATTRSGSGGRELNIADACPRRWLVMLHIELNPELAEIA</sequence>
<proteinExistence type="predicted"/>
<accession>A0A4P7D4G0</accession>
<evidence type="ECO:0000256" key="1">
    <source>
        <dbReference type="SAM" id="Phobius"/>
    </source>
</evidence>
<keyword evidence="1" id="KW-0472">Membrane</keyword>
<keyword evidence="3" id="KW-1185">Reference proteome</keyword>
<gene>
    <name evidence="2" type="ORF">E1956_31785</name>
</gene>
<dbReference type="OrthoDB" id="9102946at2"/>
<dbReference type="Proteomes" id="UP000295727">
    <property type="component" value="Chromosome 3"/>
</dbReference>